<dbReference type="CDD" id="cd00087">
    <property type="entry name" value="FReD"/>
    <property type="match status" value="1"/>
</dbReference>
<organism evidence="3 4">
    <name type="scientific">Dreissena polymorpha</name>
    <name type="common">Zebra mussel</name>
    <name type="synonym">Mytilus polymorpha</name>
    <dbReference type="NCBI Taxonomy" id="45954"/>
    <lineage>
        <taxon>Eukaryota</taxon>
        <taxon>Metazoa</taxon>
        <taxon>Spiralia</taxon>
        <taxon>Lophotrochozoa</taxon>
        <taxon>Mollusca</taxon>
        <taxon>Bivalvia</taxon>
        <taxon>Autobranchia</taxon>
        <taxon>Heteroconchia</taxon>
        <taxon>Euheterodonta</taxon>
        <taxon>Imparidentia</taxon>
        <taxon>Neoheterodontei</taxon>
        <taxon>Myida</taxon>
        <taxon>Dreissenoidea</taxon>
        <taxon>Dreissenidae</taxon>
        <taxon>Dreissena</taxon>
    </lineage>
</organism>
<evidence type="ECO:0000256" key="1">
    <source>
        <dbReference type="SAM" id="SignalP"/>
    </source>
</evidence>
<dbReference type="GO" id="GO:0005615">
    <property type="term" value="C:extracellular space"/>
    <property type="evidence" value="ECO:0007669"/>
    <property type="project" value="TreeGrafter"/>
</dbReference>
<protein>
    <recommendedName>
        <fullName evidence="2">Fibrinogen C-terminal domain-containing protein</fullName>
    </recommendedName>
</protein>
<feature type="chain" id="PRO_5038911173" description="Fibrinogen C-terminal domain-containing protein" evidence="1">
    <location>
        <begin position="22"/>
        <end position="406"/>
    </location>
</feature>
<feature type="signal peptide" evidence="1">
    <location>
        <begin position="1"/>
        <end position="21"/>
    </location>
</feature>
<accession>A0A9D4EXU6</accession>
<dbReference type="InterPro" id="IPR036056">
    <property type="entry name" value="Fibrinogen-like_C"/>
</dbReference>
<dbReference type="Gene3D" id="3.90.215.10">
    <property type="entry name" value="Gamma Fibrinogen, chain A, domain 1"/>
    <property type="match status" value="1"/>
</dbReference>
<keyword evidence="4" id="KW-1185">Reference proteome</keyword>
<dbReference type="InterPro" id="IPR050373">
    <property type="entry name" value="Fibrinogen_C-term_domain"/>
</dbReference>
<proteinExistence type="predicted"/>
<dbReference type="SUPFAM" id="SSF56496">
    <property type="entry name" value="Fibrinogen C-terminal domain-like"/>
    <property type="match status" value="1"/>
</dbReference>
<dbReference type="Proteomes" id="UP000828390">
    <property type="component" value="Unassembled WGS sequence"/>
</dbReference>
<dbReference type="Pfam" id="PF00147">
    <property type="entry name" value="Fibrinogen_C"/>
    <property type="match status" value="1"/>
</dbReference>
<keyword evidence="1" id="KW-0732">Signal</keyword>
<reference evidence="3" key="1">
    <citation type="journal article" date="2019" name="bioRxiv">
        <title>The Genome of the Zebra Mussel, Dreissena polymorpha: A Resource for Invasive Species Research.</title>
        <authorList>
            <person name="McCartney M.A."/>
            <person name="Auch B."/>
            <person name="Kono T."/>
            <person name="Mallez S."/>
            <person name="Zhang Y."/>
            <person name="Obille A."/>
            <person name="Becker A."/>
            <person name="Abrahante J.E."/>
            <person name="Garbe J."/>
            <person name="Badalamenti J.P."/>
            <person name="Herman A."/>
            <person name="Mangelson H."/>
            <person name="Liachko I."/>
            <person name="Sullivan S."/>
            <person name="Sone E.D."/>
            <person name="Koren S."/>
            <person name="Silverstein K.A.T."/>
            <person name="Beckman K.B."/>
            <person name="Gohl D.M."/>
        </authorList>
    </citation>
    <scope>NUCLEOTIDE SEQUENCE</scope>
    <source>
        <strain evidence="3">Duluth1</strain>
        <tissue evidence="3">Whole animal</tissue>
    </source>
</reference>
<dbReference type="PROSITE" id="PS51406">
    <property type="entry name" value="FIBRINOGEN_C_2"/>
    <property type="match status" value="1"/>
</dbReference>
<evidence type="ECO:0000313" key="4">
    <source>
        <dbReference type="Proteomes" id="UP000828390"/>
    </source>
</evidence>
<dbReference type="PANTHER" id="PTHR19143:SF327">
    <property type="entry name" value="FI21813P1-RELATED"/>
    <property type="match status" value="1"/>
</dbReference>
<dbReference type="SMART" id="SM00186">
    <property type="entry name" value="FBG"/>
    <property type="match status" value="1"/>
</dbReference>
<dbReference type="AlphaFoldDB" id="A0A9D4EXU6"/>
<dbReference type="PANTHER" id="PTHR19143">
    <property type="entry name" value="FIBRINOGEN/TENASCIN/ANGIOPOEITIN"/>
    <property type="match status" value="1"/>
</dbReference>
<reference evidence="3" key="2">
    <citation type="submission" date="2020-11" db="EMBL/GenBank/DDBJ databases">
        <authorList>
            <person name="McCartney M.A."/>
            <person name="Auch B."/>
            <person name="Kono T."/>
            <person name="Mallez S."/>
            <person name="Becker A."/>
            <person name="Gohl D.M."/>
            <person name="Silverstein K.A.T."/>
            <person name="Koren S."/>
            <person name="Bechman K.B."/>
            <person name="Herman A."/>
            <person name="Abrahante J.E."/>
            <person name="Garbe J."/>
        </authorList>
    </citation>
    <scope>NUCLEOTIDE SEQUENCE</scope>
    <source>
        <strain evidence="3">Duluth1</strain>
        <tissue evidence="3">Whole animal</tissue>
    </source>
</reference>
<dbReference type="InterPro" id="IPR014716">
    <property type="entry name" value="Fibrinogen_a/b/g_C_1"/>
</dbReference>
<dbReference type="InterPro" id="IPR002181">
    <property type="entry name" value="Fibrinogen_a/b/g_C_dom"/>
</dbReference>
<dbReference type="EMBL" id="JAIWYP010000008">
    <property type="protein sequence ID" value="KAH3787438.1"/>
    <property type="molecule type" value="Genomic_DNA"/>
</dbReference>
<gene>
    <name evidence="3" type="ORF">DPMN_165562</name>
</gene>
<comment type="caution">
    <text evidence="3">The sequence shown here is derived from an EMBL/GenBank/DDBJ whole genome shotgun (WGS) entry which is preliminary data.</text>
</comment>
<evidence type="ECO:0000313" key="3">
    <source>
        <dbReference type="EMBL" id="KAH3787438.1"/>
    </source>
</evidence>
<sequence length="406" mass="47115">MKLAGFVLLFCFGIVFHGILCFPEPRSNAILSDIERKIDDLRNDLMGEVVDKRNVIATLVDALIRLIENNAKESMRQKPIVFLNTASLDKHWYIPIDITSVNDSAIMQFRNKTEKLNQNLLSQIKQMEDFYSQKLLSESADKGTKYNKSSLQINTIIHNINRSIDSFTSHMTDYISRLQSENSAFQRVCNTFEAGNEVKNKRISCQDVKESGVYTIYPDFKPSGLQVYCEVDREKAWLIIQRRKDGTVDFDRTWNEYKAGFGDVRGEFWLGNEYIHHLTKDKPRQLRIDMETFEKTRKYAMYNEFSVTSEAQKYRLNIDGFSGDVIDHLKYHQGQMFSTYDSDNDSNRGCCACSYHAGWWFNGCHNVNINGKYYYKHESVPSHHGVYWEGFTGSTESLKTVESKIH</sequence>
<name>A0A9D4EXU6_DREPO</name>
<feature type="domain" description="Fibrinogen C-terminal" evidence="2">
    <location>
        <begin position="196"/>
        <end position="406"/>
    </location>
</feature>
<evidence type="ECO:0000259" key="2">
    <source>
        <dbReference type="PROSITE" id="PS51406"/>
    </source>
</evidence>